<dbReference type="PANTHER" id="PTHR13389">
    <property type="entry name" value="PUMILIO HOMOLOG 3"/>
    <property type="match status" value="1"/>
</dbReference>
<dbReference type="GO" id="GO:0006417">
    <property type="term" value="P:regulation of translation"/>
    <property type="evidence" value="ECO:0000318"/>
    <property type="project" value="GO_Central"/>
</dbReference>
<dbReference type="GO" id="GO:0005730">
    <property type="term" value="C:nucleolus"/>
    <property type="evidence" value="ECO:0000318"/>
    <property type="project" value="GO_Central"/>
</dbReference>
<feature type="region of interest" description="Disordered" evidence="5">
    <location>
        <begin position="1"/>
        <end position="80"/>
    </location>
</feature>
<feature type="repeat" description="Pumilio" evidence="4">
    <location>
        <begin position="166"/>
        <end position="202"/>
    </location>
</feature>
<feature type="repeat" description="Pumilio" evidence="4">
    <location>
        <begin position="130"/>
        <end position="165"/>
    </location>
</feature>
<feature type="compositionally biased region" description="Basic and acidic residues" evidence="5">
    <location>
        <begin position="1"/>
        <end position="24"/>
    </location>
</feature>
<evidence type="ECO:0000313" key="8">
    <source>
        <dbReference type="Proteomes" id="UP000091857"/>
    </source>
</evidence>
<dbReference type="Pfam" id="PF22493">
    <property type="entry name" value="PUF_NOP9"/>
    <property type="match status" value="1"/>
</dbReference>
<name>A0A2C9W941_MANES</name>
<dbReference type="InterPro" id="IPR001313">
    <property type="entry name" value="Pumilio_RNA-bd_rpt"/>
</dbReference>
<dbReference type="FunFam" id="1.25.10.10:FF:000818">
    <property type="entry name" value="Pumilio homolog 24"/>
    <property type="match status" value="1"/>
</dbReference>
<evidence type="ECO:0000256" key="4">
    <source>
        <dbReference type="PROSITE-ProRule" id="PRU00317"/>
    </source>
</evidence>
<dbReference type="InterPro" id="IPR012959">
    <property type="entry name" value="CPL_dom"/>
</dbReference>
<accession>A0A2C9W941</accession>
<dbReference type="SMART" id="SM00025">
    <property type="entry name" value="Pumilio"/>
    <property type="match status" value="5"/>
</dbReference>
<dbReference type="InterPro" id="IPR040059">
    <property type="entry name" value="PUM3"/>
</dbReference>
<evidence type="ECO:0000313" key="7">
    <source>
        <dbReference type="EMBL" id="OAY56068.1"/>
    </source>
</evidence>
<organism evidence="7 8">
    <name type="scientific">Manihot esculenta</name>
    <name type="common">Cassava</name>
    <name type="synonym">Jatropha manihot</name>
    <dbReference type="NCBI Taxonomy" id="3983"/>
    <lineage>
        <taxon>Eukaryota</taxon>
        <taxon>Viridiplantae</taxon>
        <taxon>Streptophyta</taxon>
        <taxon>Embryophyta</taxon>
        <taxon>Tracheophyta</taxon>
        <taxon>Spermatophyta</taxon>
        <taxon>Magnoliopsida</taxon>
        <taxon>eudicotyledons</taxon>
        <taxon>Gunneridae</taxon>
        <taxon>Pentapetalae</taxon>
        <taxon>rosids</taxon>
        <taxon>fabids</taxon>
        <taxon>Malpighiales</taxon>
        <taxon>Euphorbiaceae</taxon>
        <taxon>Crotonoideae</taxon>
        <taxon>Manihoteae</taxon>
        <taxon>Manihot</taxon>
    </lineage>
</organism>
<sequence>MAAKKHDGNKLKKRKQNPDVKNRTDSSASKKPKLVSSDTQTERLKKPFKPSKKAHNPSKLIKSESGKEKHEPQTKRERRLHAKELAEARKKKRKRHYTLEQELASLWEKMRQRNIAKEERSKLISEALQKMKGKIPEIASSHVSSRVLQTCVKYCSQTERDSVFEELKPHFLNFACNTYAVHLVNKMLDNASKKQLSEFILNLHGHVASLLRHMVGSVVIEHAYQLANATQKQELLMELYSTELQLFKDLTLMKESRLLDVIAKLNLQKGSVLRHMTAVVQPILEKGIVDHSIIHRVLIEYFSIVDKSSAAEVIQQLSGPLLVRMIHTKDGSRIGMLCIKHGSAKERKKIVKGMKGHMGKIAYDQYGSTVLAYIVSTVDDTTLVTKTVIRELQPILKELALDKNGRRPLLQLLHPNCSRYFSPDEMAAFNLTIPSLNAKDGESGDEDNSTKLTVVGTKESASPENVQLIDGGKKDPYLRRKELLVENGLAEKLIDVCIENAGELLRSNFGKHVLYEVATGGAGGILHPVLDDKLNALHEAIASLVAEPKSEEEHVLENFHSSRTIRRLIIDSPTFATTLWIKALKGNCGLWAQGHSSKVIYAFLESSDVKIKERANKELQPLIDGGILKKPENKQPGKEG</sequence>
<comment type="caution">
    <text evidence="7">The sequence shown here is derived from an EMBL/GenBank/DDBJ whole genome shotgun (WGS) entry which is preliminary data.</text>
</comment>
<dbReference type="Gramene" id="Manes.03G200000.1.v8.1">
    <property type="protein sequence ID" value="Manes.03G200000.1.v8.1.CDS"/>
    <property type="gene ID" value="Manes.03G200000.v8.1"/>
</dbReference>
<dbReference type="AlphaFoldDB" id="A0A2C9W941"/>
<protein>
    <recommendedName>
        <fullName evidence="6">PUM-HD domain-containing protein</fullName>
    </recommendedName>
</protein>
<evidence type="ECO:0000256" key="2">
    <source>
        <dbReference type="ARBA" id="ARBA00022845"/>
    </source>
</evidence>
<keyword evidence="3" id="KW-0694">RNA-binding</keyword>
<dbReference type="InterPro" id="IPR016024">
    <property type="entry name" value="ARM-type_fold"/>
</dbReference>
<dbReference type="GO" id="GO:0003729">
    <property type="term" value="F:mRNA binding"/>
    <property type="evidence" value="ECO:0000318"/>
    <property type="project" value="GO_Central"/>
</dbReference>
<gene>
    <name evidence="7" type="ORF">MANES_03G200000v8</name>
</gene>
<dbReference type="SUPFAM" id="SSF48371">
    <property type="entry name" value="ARM repeat"/>
    <property type="match status" value="1"/>
</dbReference>
<dbReference type="EMBL" id="CM004389">
    <property type="protein sequence ID" value="OAY56068.1"/>
    <property type="molecule type" value="Genomic_DNA"/>
</dbReference>
<feature type="compositionally biased region" description="Basic residues" evidence="5">
    <location>
        <begin position="46"/>
        <end position="56"/>
    </location>
</feature>
<keyword evidence="2" id="KW-0810">Translation regulation</keyword>
<evidence type="ECO:0000259" key="6">
    <source>
        <dbReference type="PROSITE" id="PS50303"/>
    </source>
</evidence>
<reference evidence="8" key="1">
    <citation type="journal article" date="2016" name="Nat. Biotechnol.">
        <title>Sequencing wild and cultivated cassava and related species reveals extensive interspecific hybridization and genetic diversity.</title>
        <authorList>
            <person name="Bredeson J.V."/>
            <person name="Lyons J.B."/>
            <person name="Prochnik S.E."/>
            <person name="Wu G.A."/>
            <person name="Ha C.M."/>
            <person name="Edsinger-Gonzales E."/>
            <person name="Grimwood J."/>
            <person name="Schmutz J."/>
            <person name="Rabbi I.Y."/>
            <person name="Egesi C."/>
            <person name="Nauluvula P."/>
            <person name="Lebot V."/>
            <person name="Ndunguru J."/>
            <person name="Mkamilo G."/>
            <person name="Bart R.S."/>
            <person name="Setter T.L."/>
            <person name="Gleadow R.M."/>
            <person name="Kulakow P."/>
            <person name="Ferguson M.E."/>
            <person name="Rounsley S."/>
            <person name="Rokhsar D.S."/>
        </authorList>
    </citation>
    <scope>NUCLEOTIDE SEQUENCE [LARGE SCALE GENOMIC DNA]</scope>
    <source>
        <strain evidence="8">cv. AM560-2</strain>
    </source>
</reference>
<keyword evidence="8" id="KW-1185">Reference proteome</keyword>
<evidence type="ECO:0000256" key="3">
    <source>
        <dbReference type="ARBA" id="ARBA00022884"/>
    </source>
</evidence>
<dbReference type="Gene3D" id="1.25.10.10">
    <property type="entry name" value="Leucine-rich Repeat Variant"/>
    <property type="match status" value="1"/>
</dbReference>
<dbReference type="InterPro" id="IPR011989">
    <property type="entry name" value="ARM-like"/>
</dbReference>
<feature type="repeat" description="Pumilio" evidence="4">
    <location>
        <begin position="353"/>
        <end position="390"/>
    </location>
</feature>
<proteinExistence type="predicted"/>
<dbReference type="STRING" id="3983.A0A2C9W941"/>
<dbReference type="Pfam" id="PF08144">
    <property type="entry name" value="CPL"/>
    <property type="match status" value="1"/>
</dbReference>
<keyword evidence="1" id="KW-0677">Repeat</keyword>
<evidence type="ECO:0000256" key="5">
    <source>
        <dbReference type="SAM" id="MobiDB-lite"/>
    </source>
</evidence>
<dbReference type="OMA" id="GKCEMWA"/>
<dbReference type="PANTHER" id="PTHR13389:SF0">
    <property type="entry name" value="PUMILIO HOMOLOG 3"/>
    <property type="match status" value="1"/>
</dbReference>
<dbReference type="InterPro" id="IPR033133">
    <property type="entry name" value="PUM-HD"/>
</dbReference>
<feature type="compositionally biased region" description="Basic and acidic residues" evidence="5">
    <location>
        <begin position="61"/>
        <end position="75"/>
    </location>
</feature>
<dbReference type="PROSITE" id="PS50303">
    <property type="entry name" value="PUM_HD"/>
    <property type="match status" value="1"/>
</dbReference>
<dbReference type="PROSITE" id="PS50302">
    <property type="entry name" value="PUM"/>
    <property type="match status" value="3"/>
</dbReference>
<dbReference type="OrthoDB" id="497380at2759"/>
<evidence type="ECO:0000256" key="1">
    <source>
        <dbReference type="ARBA" id="ARBA00022737"/>
    </source>
</evidence>
<dbReference type="Proteomes" id="UP000091857">
    <property type="component" value="Chromosome 3"/>
</dbReference>
<feature type="domain" description="PUM-HD" evidence="6">
    <location>
        <begin position="102"/>
        <end position="455"/>
    </location>
</feature>